<dbReference type="EMBL" id="JACGCI010000026">
    <property type="protein sequence ID" value="KAF6756504.1"/>
    <property type="molecule type" value="Genomic_DNA"/>
</dbReference>
<evidence type="ECO:0000256" key="2">
    <source>
        <dbReference type="SAM" id="SignalP"/>
    </source>
</evidence>
<protein>
    <submittedName>
        <fullName evidence="3">Uncharacterized protein</fullName>
    </submittedName>
</protein>
<accession>A0A8H6I0L1</accession>
<feature type="signal peptide" evidence="2">
    <location>
        <begin position="1"/>
        <end position="19"/>
    </location>
</feature>
<comment type="caution">
    <text evidence="3">The sequence shown here is derived from an EMBL/GenBank/DDBJ whole genome shotgun (WGS) entry which is preliminary data.</text>
</comment>
<sequence length="476" mass="53031">MVIQNLLMVLVLLSRSGYGLLPTVSDSKDWLLEVDDHASPSIPHPLRIRNAVVTGITLAHTPATGSSSDGATGNKLLVDRQEEQADAYSGNTQDGYGSYREGLSEFLQIGGCQSGTILQEIMASGYVQLAAIFNTVEEAGTIESILDLTTLRLFLINPSTKALQCLVVRFARVPSRLRTGASALRVSEILDFFLTQVTLHRSMPQKFFKKTVAGVSIGRSGSKVKGFHSTRDGQRGHRIDQKLEATMERYHIQAPSPLISPASRTYYGEKTPTFFDGRRLPASDRMKLSAGTSCPSDQDSEKGDVSWRSGRHLQSGQGPRVNGLFVYPTRNPWKLPTDARWNSRNVVTGRPRQPGPLHRIGGLGLALNPNFEFKKPALPRSELLSQKLLARASLDFTVYRWVSMTRDSQRGRITATRRKLGRRNQLLKANPPTLANGVSVDSYRRFDRYTRLGFPYASETMEQHWHQLRAWLPRDA</sequence>
<name>A0A8H6I0L1_9AGAR</name>
<evidence type="ECO:0000313" key="4">
    <source>
        <dbReference type="Proteomes" id="UP000521943"/>
    </source>
</evidence>
<dbReference type="Proteomes" id="UP000521943">
    <property type="component" value="Unassembled WGS sequence"/>
</dbReference>
<keyword evidence="4" id="KW-1185">Reference proteome</keyword>
<reference evidence="3 4" key="1">
    <citation type="submission" date="2020-07" db="EMBL/GenBank/DDBJ databases">
        <title>Comparative genomics of pyrophilous fungi reveals a link between fire events and developmental genes.</title>
        <authorList>
            <consortium name="DOE Joint Genome Institute"/>
            <person name="Steindorff A.S."/>
            <person name="Carver A."/>
            <person name="Calhoun S."/>
            <person name="Stillman K."/>
            <person name="Liu H."/>
            <person name="Lipzen A."/>
            <person name="Pangilinan J."/>
            <person name="Labutti K."/>
            <person name="Bruns T.D."/>
            <person name="Grigoriev I.V."/>
        </authorList>
    </citation>
    <scope>NUCLEOTIDE SEQUENCE [LARGE SCALE GENOMIC DNA]</scope>
    <source>
        <strain evidence="3 4">CBS 144469</strain>
    </source>
</reference>
<evidence type="ECO:0000256" key="1">
    <source>
        <dbReference type="SAM" id="MobiDB-lite"/>
    </source>
</evidence>
<proteinExistence type="predicted"/>
<keyword evidence="2" id="KW-0732">Signal</keyword>
<organism evidence="3 4">
    <name type="scientific">Ephemerocybe angulata</name>
    <dbReference type="NCBI Taxonomy" id="980116"/>
    <lineage>
        <taxon>Eukaryota</taxon>
        <taxon>Fungi</taxon>
        <taxon>Dikarya</taxon>
        <taxon>Basidiomycota</taxon>
        <taxon>Agaricomycotina</taxon>
        <taxon>Agaricomycetes</taxon>
        <taxon>Agaricomycetidae</taxon>
        <taxon>Agaricales</taxon>
        <taxon>Agaricineae</taxon>
        <taxon>Psathyrellaceae</taxon>
        <taxon>Ephemerocybe</taxon>
    </lineage>
</organism>
<gene>
    <name evidence="3" type="ORF">DFP72DRAFT_846799</name>
</gene>
<dbReference type="AlphaFoldDB" id="A0A8H6I0L1"/>
<feature type="chain" id="PRO_5034123717" evidence="2">
    <location>
        <begin position="20"/>
        <end position="476"/>
    </location>
</feature>
<evidence type="ECO:0000313" key="3">
    <source>
        <dbReference type="EMBL" id="KAF6756504.1"/>
    </source>
</evidence>
<feature type="region of interest" description="Disordered" evidence="1">
    <location>
        <begin position="286"/>
        <end position="321"/>
    </location>
</feature>